<feature type="region of interest" description="Disordered" evidence="8">
    <location>
        <begin position="184"/>
        <end position="360"/>
    </location>
</feature>
<feature type="compositionally biased region" description="Low complexity" evidence="8">
    <location>
        <begin position="33"/>
        <end position="50"/>
    </location>
</feature>
<evidence type="ECO:0000256" key="7">
    <source>
        <dbReference type="ARBA" id="ARBA00023136"/>
    </source>
</evidence>
<feature type="region of interest" description="Disordered" evidence="8">
    <location>
        <begin position="155"/>
        <end position="174"/>
    </location>
</feature>
<feature type="compositionally biased region" description="Low complexity" evidence="8">
    <location>
        <begin position="238"/>
        <end position="278"/>
    </location>
</feature>
<evidence type="ECO:0000256" key="5">
    <source>
        <dbReference type="ARBA" id="ARBA00022989"/>
    </source>
</evidence>
<feature type="compositionally biased region" description="Gly residues" evidence="8">
    <location>
        <begin position="768"/>
        <end position="781"/>
    </location>
</feature>
<feature type="compositionally biased region" description="Polar residues" evidence="8">
    <location>
        <begin position="218"/>
        <end position="233"/>
    </location>
</feature>
<feature type="region of interest" description="Disordered" evidence="8">
    <location>
        <begin position="768"/>
        <end position="829"/>
    </location>
</feature>
<proteinExistence type="predicted"/>
<organism evidence="9 10">
    <name type="scientific">Elysia crispata</name>
    <name type="common">lettuce slug</name>
    <dbReference type="NCBI Taxonomy" id="231223"/>
    <lineage>
        <taxon>Eukaryota</taxon>
        <taxon>Metazoa</taxon>
        <taxon>Spiralia</taxon>
        <taxon>Lophotrochozoa</taxon>
        <taxon>Mollusca</taxon>
        <taxon>Gastropoda</taxon>
        <taxon>Heterobranchia</taxon>
        <taxon>Euthyneura</taxon>
        <taxon>Panpulmonata</taxon>
        <taxon>Sacoglossa</taxon>
        <taxon>Placobranchoidea</taxon>
        <taxon>Plakobranchidae</taxon>
        <taxon>Elysia</taxon>
    </lineage>
</organism>
<feature type="compositionally biased region" description="Low complexity" evidence="8">
    <location>
        <begin position="807"/>
        <end position="822"/>
    </location>
</feature>
<keyword evidence="6" id="KW-0175">Coiled coil</keyword>
<keyword evidence="10" id="KW-1185">Reference proteome</keyword>
<keyword evidence="4" id="KW-0812">Transmembrane</keyword>
<dbReference type="GO" id="GO:0005737">
    <property type="term" value="C:cytoplasm"/>
    <property type="evidence" value="ECO:0007669"/>
    <property type="project" value="UniProtKB-SubCell"/>
</dbReference>
<comment type="caution">
    <text evidence="9">The sequence shown here is derived from an EMBL/GenBank/DDBJ whole genome shotgun (WGS) entry which is preliminary data.</text>
</comment>
<evidence type="ECO:0000313" key="9">
    <source>
        <dbReference type="EMBL" id="KAK3746054.1"/>
    </source>
</evidence>
<dbReference type="AlphaFoldDB" id="A0AAE1CYZ4"/>
<feature type="region of interest" description="Disordered" evidence="8">
    <location>
        <begin position="391"/>
        <end position="423"/>
    </location>
</feature>
<feature type="compositionally biased region" description="Polar residues" evidence="8">
    <location>
        <begin position="301"/>
        <end position="332"/>
    </location>
</feature>
<evidence type="ECO:0008006" key="11">
    <source>
        <dbReference type="Google" id="ProtNLM"/>
    </source>
</evidence>
<dbReference type="GO" id="GO:0016020">
    <property type="term" value="C:membrane"/>
    <property type="evidence" value="ECO:0007669"/>
    <property type="project" value="UniProtKB-SubCell"/>
</dbReference>
<dbReference type="Pfam" id="PF05781">
    <property type="entry name" value="MRVI1"/>
    <property type="match status" value="1"/>
</dbReference>
<feature type="compositionally biased region" description="Polar residues" evidence="8">
    <location>
        <begin position="160"/>
        <end position="174"/>
    </location>
</feature>
<feature type="region of interest" description="Disordered" evidence="8">
    <location>
        <begin position="1"/>
        <end position="140"/>
    </location>
</feature>
<keyword evidence="5" id="KW-1133">Transmembrane helix</keyword>
<dbReference type="Proteomes" id="UP001283361">
    <property type="component" value="Unassembled WGS sequence"/>
</dbReference>
<feature type="compositionally biased region" description="Polar residues" evidence="8">
    <location>
        <begin position="131"/>
        <end position="140"/>
    </location>
</feature>
<evidence type="ECO:0000256" key="4">
    <source>
        <dbReference type="ARBA" id="ARBA00022692"/>
    </source>
</evidence>
<protein>
    <recommendedName>
        <fullName evidence="11">Lymphoid-restricted membrane protein</fullName>
    </recommendedName>
</protein>
<feature type="compositionally biased region" description="Low complexity" evidence="8">
    <location>
        <begin position="88"/>
        <end position="123"/>
    </location>
</feature>
<name>A0AAE1CYZ4_9GAST</name>
<evidence type="ECO:0000256" key="2">
    <source>
        <dbReference type="ARBA" id="ARBA00004496"/>
    </source>
</evidence>
<dbReference type="PANTHER" id="PTHR15352:SF1">
    <property type="entry name" value="KASH5-LIKE COILED-COIL DOMAIN-CONTAINING PROTEIN"/>
    <property type="match status" value="1"/>
</dbReference>
<feature type="compositionally biased region" description="Low complexity" evidence="8">
    <location>
        <begin position="202"/>
        <end position="217"/>
    </location>
</feature>
<feature type="compositionally biased region" description="Polar residues" evidence="8">
    <location>
        <begin position="60"/>
        <end position="80"/>
    </location>
</feature>
<reference evidence="9" key="1">
    <citation type="journal article" date="2023" name="G3 (Bethesda)">
        <title>A reference genome for the long-term kleptoplast-retaining sea slug Elysia crispata morphotype clarki.</title>
        <authorList>
            <person name="Eastman K.E."/>
            <person name="Pendleton A.L."/>
            <person name="Shaikh M.A."/>
            <person name="Suttiyut T."/>
            <person name="Ogas R."/>
            <person name="Tomko P."/>
            <person name="Gavelis G."/>
            <person name="Widhalm J.R."/>
            <person name="Wisecaver J.H."/>
        </authorList>
    </citation>
    <scope>NUCLEOTIDE SEQUENCE</scope>
    <source>
        <strain evidence="9">ECLA1</strain>
    </source>
</reference>
<keyword evidence="7" id="KW-0472">Membrane</keyword>
<accession>A0AAE1CYZ4</accession>
<dbReference type="InterPro" id="IPR008677">
    <property type="entry name" value="MRVI1"/>
</dbReference>
<evidence type="ECO:0000256" key="6">
    <source>
        <dbReference type="ARBA" id="ARBA00023054"/>
    </source>
</evidence>
<sequence length="955" mass="101905">MPGKMNHNSLDAPGIISSTRSRDITGSKNPTGTRRPAPQQQQQTSQQQRRQQAHEKVASPQGSSKQSNFTPGKSVTPRNQPSSPSPPITSTTSTPIASKPSASKTSLAPPSTSSLPPSSSSPSTLPPISCPGSSGTLSTTQLYPNNAALLAACGVPRPTSPQLSPNSKLASVFSSYPSLKPSSTAFCFPPSSSPSHMPNDVPSETPSENEPPSLSNLTESSQNFVSDTNTSPSPAVRPSSILLSSPPTISEPDNSITTTNSNNSINNADNINNNNSTTRLPSSQALPSSSGADESRETLSLPGQSNSQPVTGNDAPSQPDGSGGRSASSNVLQVPREKAVVVPSSPPTPHRGHLVTQQATPVAPTRLAQIRQNNLAIKKQMKTKTMKLPEVCETSEHENQSDVTDETTLTNSAPPVQPLPLQSSSYKCRRSGATALNPDRLPPTAKVMPQISVTDEDGEDVVPTSPPVIDQSTPLALPQTFLRKLGLSVEDDEKDSTVDQLSEKEVESKFVTLSLAFKTDKLTLDQRVIVQERARDIAEQNVDVELQGIRDAIETLGDLSCDPQIRDVMEKIKLHIDVLEISAAKVSSRAEVFGAVQQERRLCKAMEVMVLYTENLRRIRAKEESEVQEARKVLSERSGAGYSLDVDSSVTSRRSMSVCGFSPGVRTMRRRSEVALPRILGGTGSPSPTQENDLFHPERLFASNSFAILQQGSEDEEGPKARFQSAVASTSMQHAVTATIRRASIDKQRSISVFAGSPFAPNGAVLGGVGGGGTGPGGDTSGGKAASLRKTSPQATLGVTVEDEGDSCAASETSTSETATPARKVSQDEQAYRKGFEQGLKAKLSESLTELRDQQNTISRSLETVMDKVDQAEADDVELLARPTRLESLLAFIVKVREFLLAYDWRSNKTAIRNLAGVAFVMLALLMMFLSPPIPSHTRASSIESPPHLPEPPKD</sequence>
<feature type="compositionally biased region" description="Polar residues" evidence="8">
    <location>
        <begin position="279"/>
        <end position="292"/>
    </location>
</feature>
<evidence type="ECO:0000256" key="3">
    <source>
        <dbReference type="ARBA" id="ARBA00022490"/>
    </source>
</evidence>
<comment type="subcellular location">
    <subcellularLocation>
        <location evidence="2">Cytoplasm</location>
    </subcellularLocation>
    <subcellularLocation>
        <location evidence="1">Membrane</location>
        <topology evidence="1">Single-pass membrane protein</topology>
    </subcellularLocation>
</comment>
<dbReference type="PANTHER" id="PTHR15352">
    <property type="entry name" value="LYMPHOID-RESTRICTED MEMBRANE PROTEIN, JAW1"/>
    <property type="match status" value="1"/>
</dbReference>
<gene>
    <name evidence="9" type="ORF">RRG08_065220</name>
</gene>
<dbReference type="EMBL" id="JAWDGP010006169">
    <property type="protein sequence ID" value="KAK3746054.1"/>
    <property type="molecule type" value="Genomic_DNA"/>
</dbReference>
<keyword evidence="3" id="KW-0963">Cytoplasm</keyword>
<evidence type="ECO:0000256" key="1">
    <source>
        <dbReference type="ARBA" id="ARBA00004167"/>
    </source>
</evidence>
<evidence type="ECO:0000313" key="10">
    <source>
        <dbReference type="Proteomes" id="UP001283361"/>
    </source>
</evidence>
<evidence type="ECO:0000256" key="8">
    <source>
        <dbReference type="SAM" id="MobiDB-lite"/>
    </source>
</evidence>